<dbReference type="EMBL" id="MAKX01000001">
    <property type="protein sequence ID" value="OCK44372.1"/>
    <property type="molecule type" value="Genomic_DNA"/>
</dbReference>
<dbReference type="RefSeq" id="WP_068703679.1">
    <property type="nucleotide sequence ID" value="NZ_MAKX01000001.1"/>
</dbReference>
<feature type="transmembrane region" description="Helical" evidence="1">
    <location>
        <begin position="7"/>
        <end position="30"/>
    </location>
</feature>
<keyword evidence="1" id="KW-1133">Transmembrane helix</keyword>
<gene>
    <name evidence="2" type="ORF">BA195_06760</name>
</gene>
<dbReference type="STRING" id="447689.BA195_06760"/>
<proteinExistence type="predicted"/>
<keyword evidence="3" id="KW-1185">Reference proteome</keyword>
<feature type="transmembrane region" description="Helical" evidence="1">
    <location>
        <begin position="36"/>
        <end position="57"/>
    </location>
</feature>
<organism evidence="2 3">
    <name type="scientific">Tenacibaculum soleae</name>
    <dbReference type="NCBI Taxonomy" id="447689"/>
    <lineage>
        <taxon>Bacteria</taxon>
        <taxon>Pseudomonadati</taxon>
        <taxon>Bacteroidota</taxon>
        <taxon>Flavobacteriia</taxon>
        <taxon>Flavobacteriales</taxon>
        <taxon>Flavobacteriaceae</taxon>
        <taxon>Tenacibaculum</taxon>
    </lineage>
</organism>
<protein>
    <submittedName>
        <fullName evidence="2">Uncharacterized protein</fullName>
    </submittedName>
</protein>
<sequence length="62" mass="7309">MRNNLKLITVIVATFAIAFATSLLLEFTIFKNPIRYVLVIMLVLVELYFGFITYRYMITKQE</sequence>
<dbReference type="Proteomes" id="UP000093186">
    <property type="component" value="Unassembled WGS sequence"/>
</dbReference>
<evidence type="ECO:0000256" key="1">
    <source>
        <dbReference type="SAM" id="Phobius"/>
    </source>
</evidence>
<accession>A0A1B9Y3L1</accession>
<evidence type="ECO:0000313" key="3">
    <source>
        <dbReference type="Proteomes" id="UP000093186"/>
    </source>
</evidence>
<name>A0A1B9Y3L1_9FLAO</name>
<evidence type="ECO:0000313" key="2">
    <source>
        <dbReference type="EMBL" id="OCK44372.1"/>
    </source>
</evidence>
<keyword evidence="1" id="KW-0472">Membrane</keyword>
<keyword evidence="1" id="KW-0812">Transmembrane</keyword>
<dbReference type="OrthoDB" id="9941752at2"/>
<dbReference type="AlphaFoldDB" id="A0A1B9Y3L1"/>
<comment type="caution">
    <text evidence="2">The sequence shown here is derived from an EMBL/GenBank/DDBJ whole genome shotgun (WGS) entry which is preliminary data.</text>
</comment>
<reference evidence="2 3" key="1">
    <citation type="submission" date="2016-06" db="EMBL/GenBank/DDBJ databases">
        <title>Draft Genome Sequence of Tenacibaculum soleae UCD-KL19.</title>
        <authorList>
            <person name="Eisen J.A."/>
            <person name="Coil D.A."/>
            <person name="Lujan K.M."/>
        </authorList>
    </citation>
    <scope>NUCLEOTIDE SEQUENCE [LARGE SCALE GENOMIC DNA]</scope>
    <source>
        <strain evidence="2 3">UCD-KL19</strain>
    </source>
</reference>